<sequence length="268" mass="30610">MKIKHLQLNIGLSEDFNYLLKFLNEQDIDIACIQELGYKIGEEPELKKLVENAGYYFVEAKHFDYYPKGISTAVAIISKWKIVDFAVDYYNSENYYPKIIQAEDLMGEVINDSNSKDRKRYPGSRGIKHALKSRAILTVLVDTGSGLVRIITAHYPVSDLCTETEKMYEMSMLINSKVNFAKSYPTILSGDLNIRAQSYSVEKLEEVLTCHTKDLKDTLSKTHKAKEKDFPEGLAVDHVFSKDLKHTSTEAFEINFSEHKAIVSKFEL</sequence>
<dbReference type="AlphaFoldDB" id="A0A955L3X8"/>
<dbReference type="Proteomes" id="UP000782843">
    <property type="component" value="Unassembled WGS sequence"/>
</dbReference>
<accession>A0A955L3X8</accession>
<organism evidence="2 3">
    <name type="scientific">Candidatus Dojkabacteria bacterium</name>
    <dbReference type="NCBI Taxonomy" id="2099670"/>
    <lineage>
        <taxon>Bacteria</taxon>
        <taxon>Candidatus Dojkabacteria</taxon>
    </lineage>
</organism>
<reference evidence="2" key="1">
    <citation type="submission" date="2020-04" db="EMBL/GenBank/DDBJ databases">
        <authorList>
            <person name="Zhang T."/>
        </authorList>
    </citation>
    <scope>NUCLEOTIDE SEQUENCE</scope>
    <source>
        <strain evidence="2">HKST-UBA10</strain>
    </source>
</reference>
<comment type="caution">
    <text evidence="2">The sequence shown here is derived from an EMBL/GenBank/DDBJ whole genome shotgun (WGS) entry which is preliminary data.</text>
</comment>
<gene>
    <name evidence="2" type="ORF">KC660_03890</name>
</gene>
<proteinExistence type="predicted"/>
<evidence type="ECO:0000313" key="2">
    <source>
        <dbReference type="EMBL" id="MCA9382521.1"/>
    </source>
</evidence>
<dbReference type="GO" id="GO:0003824">
    <property type="term" value="F:catalytic activity"/>
    <property type="evidence" value="ECO:0007669"/>
    <property type="project" value="InterPro"/>
</dbReference>
<dbReference type="InterPro" id="IPR036691">
    <property type="entry name" value="Endo/exonu/phosph_ase_sf"/>
</dbReference>
<dbReference type="EMBL" id="JAGQLG010000155">
    <property type="protein sequence ID" value="MCA9382521.1"/>
    <property type="molecule type" value="Genomic_DNA"/>
</dbReference>
<evidence type="ECO:0000259" key="1">
    <source>
        <dbReference type="Pfam" id="PF03372"/>
    </source>
</evidence>
<evidence type="ECO:0000313" key="3">
    <source>
        <dbReference type="Proteomes" id="UP000782843"/>
    </source>
</evidence>
<dbReference type="SUPFAM" id="SSF56219">
    <property type="entry name" value="DNase I-like"/>
    <property type="match status" value="1"/>
</dbReference>
<reference evidence="2" key="2">
    <citation type="journal article" date="2021" name="Microbiome">
        <title>Successional dynamics and alternative stable states in a saline activated sludge microbial community over 9 years.</title>
        <authorList>
            <person name="Wang Y."/>
            <person name="Ye J."/>
            <person name="Ju F."/>
            <person name="Liu L."/>
            <person name="Boyd J.A."/>
            <person name="Deng Y."/>
            <person name="Parks D.H."/>
            <person name="Jiang X."/>
            <person name="Yin X."/>
            <person name="Woodcroft B.J."/>
            <person name="Tyson G.W."/>
            <person name="Hugenholtz P."/>
            <person name="Polz M.F."/>
            <person name="Zhang T."/>
        </authorList>
    </citation>
    <scope>NUCLEOTIDE SEQUENCE</scope>
    <source>
        <strain evidence="2">HKST-UBA10</strain>
    </source>
</reference>
<dbReference type="Pfam" id="PF03372">
    <property type="entry name" value="Exo_endo_phos"/>
    <property type="match status" value="1"/>
</dbReference>
<dbReference type="Gene3D" id="3.60.10.10">
    <property type="entry name" value="Endonuclease/exonuclease/phosphatase"/>
    <property type="match status" value="1"/>
</dbReference>
<name>A0A955L3X8_9BACT</name>
<dbReference type="InterPro" id="IPR005135">
    <property type="entry name" value="Endo/exonuclease/phosphatase"/>
</dbReference>
<protein>
    <recommendedName>
        <fullName evidence="1">Endonuclease/exonuclease/phosphatase domain-containing protein</fullName>
    </recommendedName>
</protein>
<feature type="domain" description="Endonuclease/exonuclease/phosphatase" evidence="1">
    <location>
        <begin position="7"/>
        <end position="206"/>
    </location>
</feature>